<dbReference type="PANTHER" id="PTHR20835">
    <property type="entry name" value="E3 UBIQUITIN-PROTEIN LIGASE PPP1R11-RELATED"/>
    <property type="match status" value="1"/>
</dbReference>
<dbReference type="AlphaFoldDB" id="A0A166GZX3"/>
<accession>A0A166GZX3</accession>
<comment type="similarity">
    <text evidence="1 2">Belongs to the YPI1 family.</text>
</comment>
<feature type="compositionally biased region" description="Basic residues" evidence="3">
    <location>
        <begin position="108"/>
        <end position="117"/>
    </location>
</feature>
<keyword evidence="2" id="KW-0539">Nucleus</keyword>
<reference evidence="4 5" key="1">
    <citation type="journal article" date="2016" name="Mol. Biol. Evol.">
        <title>Comparative Genomics of Early-Diverging Mushroom-Forming Fungi Provides Insights into the Origins of Lignocellulose Decay Capabilities.</title>
        <authorList>
            <person name="Nagy L.G."/>
            <person name="Riley R."/>
            <person name="Tritt A."/>
            <person name="Adam C."/>
            <person name="Daum C."/>
            <person name="Floudas D."/>
            <person name="Sun H."/>
            <person name="Yadav J.S."/>
            <person name="Pangilinan J."/>
            <person name="Larsson K.H."/>
            <person name="Matsuura K."/>
            <person name="Barry K."/>
            <person name="Labutti K."/>
            <person name="Kuo R."/>
            <person name="Ohm R.A."/>
            <person name="Bhattacharya S.S."/>
            <person name="Shirouzu T."/>
            <person name="Yoshinaga Y."/>
            <person name="Martin F.M."/>
            <person name="Grigoriev I.V."/>
            <person name="Hibbett D.S."/>
        </authorList>
    </citation>
    <scope>NUCLEOTIDE SEQUENCE [LARGE SCALE GENOMIC DNA]</scope>
    <source>
        <strain evidence="4 5">HHB10207 ss-3</strain>
    </source>
</reference>
<dbReference type="GO" id="GO:0005634">
    <property type="term" value="C:nucleus"/>
    <property type="evidence" value="ECO:0007669"/>
    <property type="project" value="UniProtKB-SubCell"/>
</dbReference>
<comment type="subcellular location">
    <subcellularLocation>
        <location evidence="2">Nucleus</location>
    </subcellularLocation>
</comment>
<feature type="region of interest" description="Disordered" evidence="3">
    <location>
        <begin position="1"/>
        <end position="69"/>
    </location>
</feature>
<dbReference type="InterPro" id="IPR011107">
    <property type="entry name" value="PPI_Ypi1"/>
</dbReference>
<evidence type="ECO:0000313" key="4">
    <source>
        <dbReference type="EMBL" id="KZT42191.1"/>
    </source>
</evidence>
<dbReference type="EMBL" id="KV428015">
    <property type="protein sequence ID" value="KZT42191.1"/>
    <property type="molecule type" value="Genomic_DNA"/>
</dbReference>
<evidence type="ECO:0000256" key="2">
    <source>
        <dbReference type="RuleBase" id="RU367162"/>
    </source>
</evidence>
<comment type="function">
    <text evidence="2">Regulator of type 1 phosphatases which maintains protein phosphatase activity under strict control.</text>
</comment>
<dbReference type="STRING" id="1314776.A0A166GZX3"/>
<gene>
    <name evidence="4" type="ORF">SISSUDRAFT_1077137</name>
</gene>
<protein>
    <recommendedName>
        <fullName evidence="2">Type 1 phosphatases regulator</fullName>
    </recommendedName>
</protein>
<organism evidence="4 5">
    <name type="scientific">Sistotremastrum suecicum HHB10207 ss-3</name>
    <dbReference type="NCBI Taxonomy" id="1314776"/>
    <lineage>
        <taxon>Eukaryota</taxon>
        <taxon>Fungi</taxon>
        <taxon>Dikarya</taxon>
        <taxon>Basidiomycota</taxon>
        <taxon>Agaricomycotina</taxon>
        <taxon>Agaricomycetes</taxon>
        <taxon>Sistotremastrales</taxon>
        <taxon>Sistotremastraceae</taxon>
        <taxon>Sistotremastrum</taxon>
    </lineage>
</organism>
<feature type="compositionally biased region" description="Acidic residues" evidence="3">
    <location>
        <begin position="92"/>
        <end position="102"/>
    </location>
</feature>
<feature type="compositionally biased region" description="Basic and acidic residues" evidence="3">
    <location>
        <begin position="141"/>
        <end position="161"/>
    </location>
</feature>
<feature type="compositionally biased region" description="Low complexity" evidence="3">
    <location>
        <begin position="35"/>
        <end position="45"/>
    </location>
</feature>
<feature type="compositionally biased region" description="Polar residues" evidence="3">
    <location>
        <begin position="125"/>
        <end position="140"/>
    </location>
</feature>
<feature type="compositionally biased region" description="Basic residues" evidence="3">
    <location>
        <begin position="48"/>
        <end position="57"/>
    </location>
</feature>
<sequence>MTSTARRPQTSAPSDGSRTITVHEFEQGNGGPEGASGSSGPSVGVLRLRGHASRRQGPRVAWKAEVIDNEGMGKKKSKICCIYHKPKRFDESSDESDTDTESDSSHGRCNHRQHHHSHSPDLPEQAQQPTPSQNVTQVSHESSDEDRNAYERVPKVPEKGKGKSCMSNAIIVSDYLV</sequence>
<evidence type="ECO:0000256" key="3">
    <source>
        <dbReference type="SAM" id="MobiDB-lite"/>
    </source>
</evidence>
<feature type="compositionally biased region" description="Polar residues" evidence="3">
    <location>
        <begin position="1"/>
        <end position="20"/>
    </location>
</feature>
<evidence type="ECO:0000256" key="1">
    <source>
        <dbReference type="ARBA" id="ARBA00005605"/>
    </source>
</evidence>
<feature type="region of interest" description="Disordered" evidence="3">
    <location>
        <begin position="85"/>
        <end position="164"/>
    </location>
</feature>
<dbReference type="GO" id="GO:0004865">
    <property type="term" value="F:protein serine/threonine phosphatase inhibitor activity"/>
    <property type="evidence" value="ECO:0007669"/>
    <property type="project" value="UniProtKB-UniRule"/>
</dbReference>
<dbReference type="PANTHER" id="PTHR20835:SF0">
    <property type="entry name" value="E3 UBIQUITIN-PROTEIN LIGASE PPP1R11"/>
    <property type="match status" value="1"/>
</dbReference>
<dbReference type="GO" id="GO:0008157">
    <property type="term" value="F:protein phosphatase 1 binding"/>
    <property type="evidence" value="ECO:0007669"/>
    <property type="project" value="TreeGrafter"/>
</dbReference>
<dbReference type="Proteomes" id="UP000076798">
    <property type="component" value="Unassembled WGS sequence"/>
</dbReference>
<dbReference type="OrthoDB" id="307488at2759"/>
<keyword evidence="5" id="KW-1185">Reference proteome</keyword>
<proteinExistence type="inferred from homology"/>
<evidence type="ECO:0000313" key="5">
    <source>
        <dbReference type="Proteomes" id="UP000076798"/>
    </source>
</evidence>
<name>A0A166GZX3_9AGAM</name>
<dbReference type="Pfam" id="PF07491">
    <property type="entry name" value="PPI_Ypi1"/>
    <property type="match status" value="1"/>
</dbReference>